<evidence type="ECO:0000256" key="6">
    <source>
        <dbReference type="ARBA" id="ARBA00023132"/>
    </source>
</evidence>
<dbReference type="EMBL" id="JAVRRL010000028">
    <property type="protein sequence ID" value="KAK5112764.1"/>
    <property type="molecule type" value="Genomic_DNA"/>
</dbReference>
<dbReference type="GO" id="GO:0005643">
    <property type="term" value="C:nuclear pore"/>
    <property type="evidence" value="ECO:0007669"/>
    <property type="project" value="UniProtKB-SubCell"/>
</dbReference>
<gene>
    <name evidence="9" type="ORF">LTR62_003862</name>
</gene>
<keyword evidence="5" id="KW-0811">Translocation</keyword>
<feature type="region of interest" description="Disordered" evidence="8">
    <location>
        <begin position="1"/>
        <end position="32"/>
    </location>
</feature>
<dbReference type="GO" id="GO:0017056">
    <property type="term" value="F:structural constituent of nuclear pore"/>
    <property type="evidence" value="ECO:0007669"/>
    <property type="project" value="InterPro"/>
</dbReference>
<feature type="region of interest" description="Disordered" evidence="8">
    <location>
        <begin position="821"/>
        <end position="849"/>
    </location>
</feature>
<keyword evidence="7" id="KW-0539">Nucleus</keyword>
<dbReference type="PANTHER" id="PTHR13257">
    <property type="entry name" value="NUCLEOPORIN NUP84-RELATED"/>
    <property type="match status" value="1"/>
</dbReference>
<evidence type="ECO:0000256" key="7">
    <source>
        <dbReference type="ARBA" id="ARBA00023242"/>
    </source>
</evidence>
<evidence type="ECO:0000313" key="9">
    <source>
        <dbReference type="EMBL" id="KAK5112764.1"/>
    </source>
</evidence>
<dbReference type="Proteomes" id="UP001310890">
    <property type="component" value="Unassembled WGS sequence"/>
</dbReference>
<keyword evidence="3" id="KW-0509">mRNA transport</keyword>
<keyword evidence="2" id="KW-0813">Transport</keyword>
<keyword evidence="6" id="KW-0906">Nuclear pore complex</keyword>
<dbReference type="InterPro" id="IPR037700">
    <property type="entry name" value="NUP88/NUP82"/>
</dbReference>
<evidence type="ECO:0000313" key="10">
    <source>
        <dbReference type="Proteomes" id="UP001310890"/>
    </source>
</evidence>
<reference evidence="9" key="1">
    <citation type="submission" date="2023-08" db="EMBL/GenBank/DDBJ databases">
        <title>Black Yeasts Isolated from many extreme environments.</title>
        <authorList>
            <person name="Coleine C."/>
            <person name="Stajich J.E."/>
            <person name="Selbmann L."/>
        </authorList>
    </citation>
    <scope>NUCLEOTIDE SEQUENCE</scope>
    <source>
        <strain evidence="9">CCFEE 5401</strain>
    </source>
</reference>
<sequence>MVKILSRTPSWLSRPSPGQQVFQHDDHSNAQQTSELELSEGASRKLAHRGTELFVAVGNELRWSDLVLLQYEDENGQTQDGRKAYRVLKTPVSRPIRQLLVSTSGDFITIITSHTCHVGVLPASSHLGSGETTPLRMKCFQVGPTTHVLEQAPLVSALWHPLSSTGNCLVTVAKDACVRMWELDRDNRSTFDDPSLAVDLKKLANASDARADLSASKYGVSKGFSPDNVEMQVAAACFGGQGTNDEHGWSSMTLWVAMTEGDVYALCPFLPSKWRAPGSMLPSLTTSVVSKMRASNADNEVTEAERRVANQQTTWLAELDGQDAMVVPGPSEFETMEVYSRPERPGMVPKLQGPFYVTTEVDSGEITDIFVIAPRVDEDDVYDGSYEEVSTVEGLSVGIVCLATTNSKVHICLDIDGVEAEWLPSKRSRAFTFDDEDEGKDLLLFETLDLSTGAGRTDGCSTFTLSPRDREEVLVTTPAAVIHLDFKSWTSTLDDELTAPSAEGLSFRLGILLDAAQTGLTSLLGVPSDADTVVNTAIAVYDPINLGGIAILTSTPASPLMALLECSSNYPAHSYAPDDIMTALPAPEVRAPYQPAEAFYQISRALPHLIKNATEKHILGSDLKGQVRYSSATLQVMTEAHRILSAETHKLGLAAADLFRRCERMRSELADQVKRVHEIAGKVEGVVGGDDGDEEDGEERDDTQLALTGGAGAQAMEKRVEASRTRTAQLHDRVEGLRRKMASLGGKELSAKEKGFAAEVQRVSASLEAGGLETEAPTKPSALLHMDNSEQELNEHKQKEAGALVLRFGAVRALQEQLKSEVERVSNAKEDGEGEGTGGGGERAAGQADMFRMRKLEQVRELLERETALVEGVGERLKRLAGG</sequence>
<keyword evidence="4" id="KW-0653">Protein transport</keyword>
<dbReference type="GO" id="GO:0006606">
    <property type="term" value="P:protein import into nucleus"/>
    <property type="evidence" value="ECO:0007669"/>
    <property type="project" value="TreeGrafter"/>
</dbReference>
<dbReference type="AlphaFoldDB" id="A0AAN7TEF2"/>
<evidence type="ECO:0000256" key="2">
    <source>
        <dbReference type="ARBA" id="ARBA00022448"/>
    </source>
</evidence>
<organism evidence="9 10">
    <name type="scientific">Meristemomyces frigidus</name>
    <dbReference type="NCBI Taxonomy" id="1508187"/>
    <lineage>
        <taxon>Eukaryota</taxon>
        <taxon>Fungi</taxon>
        <taxon>Dikarya</taxon>
        <taxon>Ascomycota</taxon>
        <taxon>Pezizomycotina</taxon>
        <taxon>Dothideomycetes</taxon>
        <taxon>Dothideomycetidae</taxon>
        <taxon>Mycosphaerellales</taxon>
        <taxon>Teratosphaeriaceae</taxon>
        <taxon>Meristemomyces</taxon>
    </lineage>
</organism>
<feature type="compositionally biased region" description="Basic and acidic residues" evidence="8">
    <location>
        <begin position="821"/>
        <end position="831"/>
    </location>
</feature>
<evidence type="ECO:0000256" key="8">
    <source>
        <dbReference type="SAM" id="MobiDB-lite"/>
    </source>
</evidence>
<dbReference type="GO" id="GO:0006406">
    <property type="term" value="P:mRNA export from nucleus"/>
    <property type="evidence" value="ECO:0007669"/>
    <property type="project" value="TreeGrafter"/>
</dbReference>
<comment type="caution">
    <text evidence="9">The sequence shown here is derived from an EMBL/GenBank/DDBJ whole genome shotgun (WGS) entry which is preliminary data.</text>
</comment>
<dbReference type="PANTHER" id="PTHR13257:SF0">
    <property type="entry name" value="NUCLEAR PORE COMPLEX PROTEIN NUP88"/>
    <property type="match status" value="1"/>
</dbReference>
<proteinExistence type="predicted"/>
<evidence type="ECO:0000256" key="4">
    <source>
        <dbReference type="ARBA" id="ARBA00022927"/>
    </source>
</evidence>
<evidence type="ECO:0000256" key="1">
    <source>
        <dbReference type="ARBA" id="ARBA00004567"/>
    </source>
</evidence>
<dbReference type="GO" id="GO:0000056">
    <property type="term" value="P:ribosomal small subunit export from nucleus"/>
    <property type="evidence" value="ECO:0007669"/>
    <property type="project" value="InterPro"/>
</dbReference>
<accession>A0AAN7TEF2</accession>
<feature type="compositionally biased region" description="Polar residues" evidence="8">
    <location>
        <begin position="7"/>
        <end position="22"/>
    </location>
</feature>
<comment type="subcellular location">
    <subcellularLocation>
        <location evidence="1">Nucleus</location>
        <location evidence="1">Nuclear pore complex</location>
    </subcellularLocation>
</comment>
<dbReference type="GO" id="GO:0000055">
    <property type="term" value="P:ribosomal large subunit export from nucleus"/>
    <property type="evidence" value="ECO:0007669"/>
    <property type="project" value="InterPro"/>
</dbReference>
<protein>
    <submittedName>
        <fullName evidence="9">Uncharacterized protein</fullName>
    </submittedName>
</protein>
<name>A0AAN7TEF2_9PEZI</name>
<evidence type="ECO:0000256" key="5">
    <source>
        <dbReference type="ARBA" id="ARBA00023010"/>
    </source>
</evidence>
<evidence type="ECO:0000256" key="3">
    <source>
        <dbReference type="ARBA" id="ARBA00022816"/>
    </source>
</evidence>